<comment type="caution">
    <text evidence="3">The sequence shown here is derived from an EMBL/GenBank/DDBJ whole genome shotgun (WGS) entry which is preliminary data.</text>
</comment>
<dbReference type="AlphaFoldDB" id="A0A8H3QKZ3"/>
<protein>
    <submittedName>
        <fullName evidence="3">Uncharacterized protein</fullName>
    </submittedName>
</protein>
<feature type="transmembrane region" description="Helical" evidence="2">
    <location>
        <begin position="279"/>
        <end position="298"/>
    </location>
</feature>
<keyword evidence="2" id="KW-0472">Membrane</keyword>
<dbReference type="EMBL" id="BLAL01000086">
    <property type="protein sequence ID" value="GES84860.1"/>
    <property type="molecule type" value="Genomic_DNA"/>
</dbReference>
<gene>
    <name evidence="3" type="ORF">RCL2_001195300</name>
</gene>
<feature type="region of interest" description="Disordered" evidence="1">
    <location>
        <begin position="405"/>
        <end position="429"/>
    </location>
</feature>
<evidence type="ECO:0000313" key="3">
    <source>
        <dbReference type="EMBL" id="GES84860.1"/>
    </source>
</evidence>
<name>A0A8H3QKZ3_9GLOM</name>
<keyword evidence="2" id="KW-1133">Transmembrane helix</keyword>
<feature type="region of interest" description="Disordered" evidence="1">
    <location>
        <begin position="345"/>
        <end position="372"/>
    </location>
</feature>
<evidence type="ECO:0000313" key="4">
    <source>
        <dbReference type="Proteomes" id="UP000615446"/>
    </source>
</evidence>
<organism evidence="3 4">
    <name type="scientific">Rhizophagus clarus</name>
    <dbReference type="NCBI Taxonomy" id="94130"/>
    <lineage>
        <taxon>Eukaryota</taxon>
        <taxon>Fungi</taxon>
        <taxon>Fungi incertae sedis</taxon>
        <taxon>Mucoromycota</taxon>
        <taxon>Glomeromycotina</taxon>
        <taxon>Glomeromycetes</taxon>
        <taxon>Glomerales</taxon>
        <taxon>Glomeraceae</taxon>
        <taxon>Rhizophagus</taxon>
    </lineage>
</organism>
<feature type="transmembrane region" description="Helical" evidence="2">
    <location>
        <begin position="50"/>
        <end position="74"/>
    </location>
</feature>
<feature type="transmembrane region" description="Helical" evidence="2">
    <location>
        <begin position="135"/>
        <end position="157"/>
    </location>
</feature>
<feature type="transmembrane region" description="Helical" evidence="2">
    <location>
        <begin position="177"/>
        <end position="201"/>
    </location>
</feature>
<accession>A0A8H3QKZ3</accession>
<feature type="transmembrane region" description="Helical" evidence="2">
    <location>
        <begin position="95"/>
        <end position="115"/>
    </location>
</feature>
<feature type="compositionally biased region" description="Low complexity" evidence="1">
    <location>
        <begin position="405"/>
        <end position="414"/>
    </location>
</feature>
<evidence type="ECO:0000256" key="1">
    <source>
        <dbReference type="SAM" id="MobiDB-lite"/>
    </source>
</evidence>
<reference evidence="3" key="1">
    <citation type="submission" date="2019-10" db="EMBL/GenBank/DDBJ databases">
        <title>Conservation and host-specific expression of non-tandemly repeated heterogenous ribosome RNA gene in arbuscular mycorrhizal fungi.</title>
        <authorList>
            <person name="Maeda T."/>
            <person name="Kobayashi Y."/>
            <person name="Nakagawa T."/>
            <person name="Ezawa T."/>
            <person name="Yamaguchi K."/>
            <person name="Bino T."/>
            <person name="Nishimoto Y."/>
            <person name="Shigenobu S."/>
            <person name="Kawaguchi M."/>
        </authorList>
    </citation>
    <scope>NUCLEOTIDE SEQUENCE</scope>
    <source>
        <strain evidence="3">HR1</strain>
    </source>
</reference>
<feature type="transmembrane region" description="Helical" evidence="2">
    <location>
        <begin position="213"/>
        <end position="235"/>
    </location>
</feature>
<dbReference type="OrthoDB" id="2346254at2759"/>
<evidence type="ECO:0000256" key="2">
    <source>
        <dbReference type="SAM" id="Phobius"/>
    </source>
</evidence>
<keyword evidence="2" id="KW-0812">Transmembrane</keyword>
<dbReference type="Proteomes" id="UP000615446">
    <property type="component" value="Unassembled WGS sequence"/>
</dbReference>
<feature type="transmembrane region" description="Helical" evidence="2">
    <location>
        <begin position="304"/>
        <end position="325"/>
    </location>
</feature>
<sequence>MVRLLNSFTLLCKEYNPHNKFVWDTSTCVCDFRINIHECPEQEFLKIINWVLMTYCLLLTIVSSICLYHLIYVKKQPFFLPARKDRGILRPRPQHMYYALALIYCPWQIIHILQLTNDLYPNVAWAEIFQILPRILIASFSVLYPLSILYSTGAIELDTTLSLMESKKPRNLLKIDIACITLMLLPLITFLPLAGLTGYYADIGNIEKANNYFIVQNIFWVIWGIGYVGSMIYFWSRLIPRVKKNINDFILNDGKKNLELNSILEQFLQNHVNITSPSVWKVIPACLYLLFLLLYVILHRSNLTFIYGINVTFIIFWNYGLPIFIHVIQWVMIYNTHVASKIPPNKLRKNNKKVSDSNSNNNGRNRRSTIIGCGNDERSDTISLAYHNTLFEENYRYSFSSTKISNSNNNNNNNFPPPTQRHNSKKDSYHSTHSYYTVDIKSKKTEWIKNDVRSIPINNDDNFNPRFSLISLSDNNNNINTNTRLSHSYNHSYSSNSSSNAKLIKKTHRNTTPIVNNYY</sequence>
<proteinExistence type="predicted"/>